<feature type="transmembrane region" description="Helical" evidence="5">
    <location>
        <begin position="46"/>
        <end position="66"/>
    </location>
</feature>
<dbReference type="GO" id="GO:0008168">
    <property type="term" value="F:methyltransferase activity"/>
    <property type="evidence" value="ECO:0007669"/>
    <property type="project" value="UniProtKB-KW"/>
</dbReference>
<sequence length="160" mass="17844">MSNPTETEPKGGPLPGLLRPPIVFLAAILSGIVLNRAWSLPFMPSTFGLLGPLVTLCAMLLFLLSLREFRAAGTSVRGSERTTAIVRTGPYRFSRNPIYLSFILLVLGLSIWLNDLWLLATLVPAVGFIAAVVIPREERFLERNFHDPYSSYKSSVRRWL</sequence>
<evidence type="ECO:0000256" key="2">
    <source>
        <dbReference type="ARBA" id="ARBA00022692"/>
    </source>
</evidence>
<dbReference type="GO" id="GO:0032259">
    <property type="term" value="P:methylation"/>
    <property type="evidence" value="ECO:0007669"/>
    <property type="project" value="UniProtKB-KW"/>
</dbReference>
<dbReference type="Pfam" id="PF04191">
    <property type="entry name" value="PEMT"/>
    <property type="match status" value="1"/>
</dbReference>
<keyword evidence="2 5" id="KW-0812">Transmembrane</keyword>
<organism evidence="6 7">
    <name type="scientific">Candidatus Acidiferrum panamense</name>
    <dbReference type="NCBI Taxonomy" id="2741543"/>
    <lineage>
        <taxon>Bacteria</taxon>
        <taxon>Pseudomonadati</taxon>
        <taxon>Acidobacteriota</taxon>
        <taxon>Terriglobia</taxon>
        <taxon>Candidatus Acidiferrales</taxon>
        <taxon>Candidatus Acidiferrum</taxon>
    </lineage>
</organism>
<keyword evidence="4 5" id="KW-0472">Membrane</keyword>
<comment type="caution">
    <text evidence="6">The sequence shown here is derived from an EMBL/GenBank/DDBJ whole genome shotgun (WGS) entry which is preliminary data.</text>
</comment>
<evidence type="ECO:0000256" key="5">
    <source>
        <dbReference type="SAM" id="Phobius"/>
    </source>
</evidence>
<feature type="transmembrane region" description="Helical" evidence="5">
    <location>
        <begin position="97"/>
        <end position="113"/>
    </location>
</feature>
<keyword evidence="7" id="KW-1185">Reference proteome</keyword>
<feature type="transmembrane region" description="Helical" evidence="5">
    <location>
        <begin position="21"/>
        <end position="40"/>
    </location>
</feature>
<name>A0A7V8NMK8_9BACT</name>
<evidence type="ECO:0000256" key="1">
    <source>
        <dbReference type="ARBA" id="ARBA00004127"/>
    </source>
</evidence>
<evidence type="ECO:0000313" key="6">
    <source>
        <dbReference type="EMBL" id="MBA0084113.1"/>
    </source>
</evidence>
<feature type="transmembrane region" description="Helical" evidence="5">
    <location>
        <begin position="119"/>
        <end position="135"/>
    </location>
</feature>
<dbReference type="AlphaFoldDB" id="A0A7V8NMK8"/>
<keyword evidence="3 5" id="KW-1133">Transmembrane helix</keyword>
<reference evidence="6" key="1">
    <citation type="submission" date="2020-06" db="EMBL/GenBank/DDBJ databases">
        <title>Legume-microbial interactions unlock mineral nutrients during tropical forest succession.</title>
        <authorList>
            <person name="Epihov D.Z."/>
        </authorList>
    </citation>
    <scope>NUCLEOTIDE SEQUENCE [LARGE SCALE GENOMIC DNA]</scope>
    <source>
        <strain evidence="6">Pan2503</strain>
    </source>
</reference>
<evidence type="ECO:0000256" key="4">
    <source>
        <dbReference type="ARBA" id="ARBA00023136"/>
    </source>
</evidence>
<proteinExistence type="predicted"/>
<dbReference type="PANTHER" id="PTHR43847">
    <property type="entry name" value="BLL3993 PROTEIN"/>
    <property type="match status" value="1"/>
</dbReference>
<comment type="subcellular location">
    <subcellularLocation>
        <location evidence="1">Endomembrane system</location>
        <topology evidence="1">Multi-pass membrane protein</topology>
    </subcellularLocation>
</comment>
<dbReference type="EMBL" id="JACDQQ010000379">
    <property type="protein sequence ID" value="MBA0084113.1"/>
    <property type="molecule type" value="Genomic_DNA"/>
</dbReference>
<dbReference type="GO" id="GO:0012505">
    <property type="term" value="C:endomembrane system"/>
    <property type="evidence" value="ECO:0007669"/>
    <property type="project" value="UniProtKB-SubCell"/>
</dbReference>
<dbReference type="Proteomes" id="UP000567293">
    <property type="component" value="Unassembled WGS sequence"/>
</dbReference>
<evidence type="ECO:0000313" key="7">
    <source>
        <dbReference type="Proteomes" id="UP000567293"/>
    </source>
</evidence>
<gene>
    <name evidence="6" type="ORF">HRJ53_03875</name>
</gene>
<dbReference type="Gene3D" id="1.20.120.1630">
    <property type="match status" value="1"/>
</dbReference>
<dbReference type="InterPro" id="IPR007318">
    <property type="entry name" value="Phopholipid_MeTrfase"/>
</dbReference>
<dbReference type="PANTHER" id="PTHR43847:SF1">
    <property type="entry name" value="BLL3993 PROTEIN"/>
    <property type="match status" value="1"/>
</dbReference>
<evidence type="ECO:0000256" key="3">
    <source>
        <dbReference type="ARBA" id="ARBA00022989"/>
    </source>
</evidence>
<accession>A0A7V8NMK8</accession>
<protein>
    <submittedName>
        <fullName evidence="6">Isoprenylcysteine carboxylmethyltransferase family protein</fullName>
    </submittedName>
</protein>
<dbReference type="InterPro" id="IPR052527">
    <property type="entry name" value="Metal_cation-efflux_comp"/>
</dbReference>